<accession>A0A3R5UQP5</accession>
<protein>
    <submittedName>
        <fullName evidence="2">EpsG family protein</fullName>
    </submittedName>
</protein>
<dbReference type="Proteomes" id="UP000287701">
    <property type="component" value="Chromosome"/>
</dbReference>
<evidence type="ECO:0000256" key="1">
    <source>
        <dbReference type="SAM" id="Phobius"/>
    </source>
</evidence>
<feature type="transmembrane region" description="Helical" evidence="1">
    <location>
        <begin position="311"/>
        <end position="332"/>
    </location>
</feature>
<dbReference type="EMBL" id="CP035107">
    <property type="protein sequence ID" value="QAR29919.1"/>
    <property type="molecule type" value="Genomic_DNA"/>
</dbReference>
<feature type="transmembrane region" description="Helical" evidence="1">
    <location>
        <begin position="26"/>
        <end position="43"/>
    </location>
</feature>
<gene>
    <name evidence="2" type="ORF">EQP59_00365</name>
</gene>
<dbReference type="InterPro" id="IPR049458">
    <property type="entry name" value="EpsG-like"/>
</dbReference>
<reference evidence="2 3" key="1">
    <citation type="submission" date="2019-01" db="EMBL/GenBank/DDBJ databases">
        <title>Whole Genome of Ornithobacterium rhinotracheale FARPER-174b.</title>
        <authorList>
            <person name="Tataje-Lavanda L.A."/>
            <person name="Montalvan A."/>
            <person name="Montesinos R."/>
            <person name="Zimic M."/>
            <person name="Fernandez-Sanchez M."/>
            <person name="Fernandez-Diaz M."/>
        </authorList>
    </citation>
    <scope>NUCLEOTIDE SEQUENCE [LARGE SCALE GENOMIC DNA]</scope>
    <source>
        <strain evidence="2 3">FARPER-174b</strain>
    </source>
</reference>
<evidence type="ECO:0000313" key="2">
    <source>
        <dbReference type="EMBL" id="QAR29919.1"/>
    </source>
</evidence>
<feature type="transmembrane region" description="Helical" evidence="1">
    <location>
        <begin position="261"/>
        <end position="280"/>
    </location>
</feature>
<dbReference type="AlphaFoldDB" id="A0A3R5UQP5"/>
<keyword evidence="1" id="KW-0472">Membrane</keyword>
<dbReference type="OrthoDB" id="1061912at2"/>
<feature type="transmembrane region" description="Helical" evidence="1">
    <location>
        <begin position="153"/>
        <end position="178"/>
    </location>
</feature>
<organism evidence="2 3">
    <name type="scientific">Ornithobacterium rhinotracheale</name>
    <dbReference type="NCBI Taxonomy" id="28251"/>
    <lineage>
        <taxon>Bacteria</taxon>
        <taxon>Pseudomonadati</taxon>
        <taxon>Bacteroidota</taxon>
        <taxon>Flavobacteriia</taxon>
        <taxon>Flavobacteriales</taxon>
        <taxon>Weeksellaceae</taxon>
        <taxon>Ornithobacterium</taxon>
    </lineage>
</organism>
<dbReference type="Pfam" id="PF14897">
    <property type="entry name" value="EpsG"/>
    <property type="match status" value="1"/>
</dbReference>
<feature type="transmembrane region" description="Helical" evidence="1">
    <location>
        <begin position="286"/>
        <end position="304"/>
    </location>
</feature>
<feature type="transmembrane region" description="Helical" evidence="1">
    <location>
        <begin position="89"/>
        <end position="106"/>
    </location>
</feature>
<evidence type="ECO:0000313" key="3">
    <source>
        <dbReference type="Proteomes" id="UP000287701"/>
    </source>
</evidence>
<feature type="transmembrane region" description="Helical" evidence="1">
    <location>
        <begin position="112"/>
        <end position="132"/>
    </location>
</feature>
<feature type="transmembrane region" description="Helical" evidence="1">
    <location>
        <begin position="232"/>
        <end position="249"/>
    </location>
</feature>
<sequence length="367" mass="43332">MIPYLLIFALAIMVYLSNPMKNKTLVYFFLVCLMLITGLRDMIGGYDVYIYAEVFEVLKGKQLYIYNSFEKGFLTYYYILQQVSTKREFLFFASALIMYSMHFYVIKKNTENISISLFVYFCKFFIYSFVYLRQGLAMSIIWLSISMIINKRYFYALLIIALAFTFHKSSIIFLPYILVANRKFNNYQLVLGGFIILFLSFTPLGDVLKESTIESTGIEKASTYVGRDSGVNIFYLIEALVLFILGLNFRNYFYQTKKGIAIFNGFALYVFFTLATLTNASFLRLTWYYFIFLVLAIPYMYNAIKDIKLRNFFKLCIGVYFSAVFIRLLILWDGGDLMPYKSIFQDFERNGRFEEMEYRQNYNFLND</sequence>
<proteinExistence type="predicted"/>
<dbReference type="RefSeq" id="WP_128500435.1">
    <property type="nucleotide sequence ID" value="NZ_CP035107.1"/>
</dbReference>
<keyword evidence="1" id="KW-0812">Transmembrane</keyword>
<keyword evidence="1" id="KW-1133">Transmembrane helix</keyword>
<name>A0A3R5UQP5_ORNRH</name>